<dbReference type="SUPFAM" id="SSF52833">
    <property type="entry name" value="Thioredoxin-like"/>
    <property type="match status" value="1"/>
</dbReference>
<dbReference type="PANTHER" id="PTHR42943">
    <property type="entry name" value="GLUTATHIONE S-TRANSFERASE KAPPA"/>
    <property type="match status" value="1"/>
</dbReference>
<dbReference type="InterPro" id="IPR001853">
    <property type="entry name" value="DSBA-like_thioredoxin_dom"/>
</dbReference>
<name>A0A7W9ZGT2_NOVIT</name>
<dbReference type="InterPro" id="IPR036249">
    <property type="entry name" value="Thioredoxin-like_sf"/>
</dbReference>
<dbReference type="GO" id="GO:0018845">
    <property type="term" value="F:2-hydroxychromene-2-carboxylate isomerase activity"/>
    <property type="evidence" value="ECO:0007669"/>
    <property type="project" value="UniProtKB-UniRule"/>
</dbReference>
<evidence type="ECO:0000256" key="2">
    <source>
        <dbReference type="PIRSR" id="PIRSR006386-1"/>
    </source>
</evidence>
<comment type="caution">
    <text evidence="4">The sequence shown here is derived from an EMBL/GenBank/DDBJ whole genome shotgun (WGS) entry which is preliminary data.</text>
</comment>
<accession>A0A7W9ZGT2</accession>
<dbReference type="InterPro" id="IPR044087">
    <property type="entry name" value="NahD-like"/>
</dbReference>
<gene>
    <name evidence="4" type="ORF">FHS48_002658</name>
</gene>
<evidence type="ECO:0000313" key="4">
    <source>
        <dbReference type="EMBL" id="MBB6211221.1"/>
    </source>
</evidence>
<sequence length="202" mass="21446">MTLSQNTPAIDYYFSPMSPFAYLGTPRLMALAARYGCAVRCKPVRIGEVFSATGGLPLAQRPEARKAYRLVELTRISRRHGLPLTLHPAFYPCDDTLAAGVIVAAEQAGADALAVSLALGRGLWAEERNIADPAEVRAILTAAGLEADALLAAAAEAEPQRVANTAEALAAGVFGAPTYVWKGELFWGQDRLDYLEDAVAAG</sequence>
<dbReference type="CDD" id="cd03022">
    <property type="entry name" value="DsbA_HCCA_Iso"/>
    <property type="match status" value="1"/>
</dbReference>
<dbReference type="Proteomes" id="UP000544872">
    <property type="component" value="Unassembled WGS sequence"/>
</dbReference>
<comment type="similarity">
    <text evidence="1">Belongs to the GST superfamily. NadH family.</text>
</comment>
<proteinExistence type="inferred from homology"/>
<dbReference type="GO" id="GO:0006749">
    <property type="term" value="P:glutathione metabolic process"/>
    <property type="evidence" value="ECO:0007669"/>
    <property type="project" value="TreeGrafter"/>
</dbReference>
<keyword evidence="1 4" id="KW-0413">Isomerase</keyword>
<dbReference type="GO" id="GO:1901170">
    <property type="term" value="P:naphthalene catabolic process"/>
    <property type="evidence" value="ECO:0007669"/>
    <property type="project" value="InterPro"/>
</dbReference>
<dbReference type="PIRSF" id="PIRSF006386">
    <property type="entry name" value="HCCAis_GSTk"/>
    <property type="match status" value="1"/>
</dbReference>
<dbReference type="InterPro" id="IPR014440">
    <property type="entry name" value="HCCAis_GSTk"/>
</dbReference>
<organism evidence="4 5">
    <name type="scientific">Novispirillum itersonii</name>
    <name type="common">Aquaspirillum itersonii</name>
    <dbReference type="NCBI Taxonomy" id="189"/>
    <lineage>
        <taxon>Bacteria</taxon>
        <taxon>Pseudomonadati</taxon>
        <taxon>Pseudomonadota</taxon>
        <taxon>Alphaproteobacteria</taxon>
        <taxon>Rhodospirillales</taxon>
        <taxon>Novispirillaceae</taxon>
        <taxon>Novispirillum</taxon>
    </lineage>
</organism>
<reference evidence="4 5" key="1">
    <citation type="submission" date="2020-08" db="EMBL/GenBank/DDBJ databases">
        <title>Genomic Encyclopedia of Type Strains, Phase IV (KMG-IV): sequencing the most valuable type-strain genomes for metagenomic binning, comparative biology and taxonomic classification.</title>
        <authorList>
            <person name="Goeker M."/>
        </authorList>
    </citation>
    <scope>NUCLEOTIDE SEQUENCE [LARGE SCALE GENOMIC DNA]</scope>
    <source>
        <strain evidence="4 5">DSM 11590</strain>
    </source>
</reference>
<protein>
    <recommendedName>
        <fullName evidence="1">2-hydroxychromene-2-carboxylate isomerase</fullName>
        <ecNumber evidence="1">5.99.1.4</ecNumber>
    </recommendedName>
</protein>
<feature type="active site" description="Nucleophile" evidence="2">
    <location>
        <position position="18"/>
    </location>
</feature>
<dbReference type="EC" id="5.99.1.4" evidence="1"/>
<comment type="catalytic activity">
    <reaction evidence="1">
        <text>2-hydroxychromene-2-carboxylate = (3E)-4-(2-hydroxyphenyl)-2-oxobut-3-enoate</text>
        <dbReference type="Rhea" id="RHEA:27401"/>
        <dbReference type="ChEBI" id="CHEBI:59350"/>
        <dbReference type="ChEBI" id="CHEBI:59353"/>
        <dbReference type="EC" id="5.99.1.4"/>
    </reaction>
</comment>
<dbReference type="AlphaFoldDB" id="A0A7W9ZGT2"/>
<dbReference type="GO" id="GO:0004602">
    <property type="term" value="F:glutathione peroxidase activity"/>
    <property type="evidence" value="ECO:0007669"/>
    <property type="project" value="TreeGrafter"/>
</dbReference>
<dbReference type="GO" id="GO:0004364">
    <property type="term" value="F:glutathione transferase activity"/>
    <property type="evidence" value="ECO:0007669"/>
    <property type="project" value="TreeGrafter"/>
</dbReference>
<keyword evidence="5" id="KW-1185">Reference proteome</keyword>
<evidence type="ECO:0000256" key="1">
    <source>
        <dbReference type="PIRNR" id="PIRNR006386"/>
    </source>
</evidence>
<dbReference type="RefSeq" id="WP_184264044.1">
    <property type="nucleotide sequence ID" value="NZ_JACIIX010000010.1"/>
</dbReference>
<evidence type="ECO:0000313" key="5">
    <source>
        <dbReference type="Proteomes" id="UP000544872"/>
    </source>
</evidence>
<dbReference type="Gene3D" id="3.40.30.10">
    <property type="entry name" value="Glutaredoxin"/>
    <property type="match status" value="1"/>
</dbReference>
<evidence type="ECO:0000259" key="3">
    <source>
        <dbReference type="Pfam" id="PF01323"/>
    </source>
</evidence>
<dbReference type="Pfam" id="PF01323">
    <property type="entry name" value="DSBA"/>
    <property type="match status" value="1"/>
</dbReference>
<dbReference type="EMBL" id="JACIIX010000010">
    <property type="protein sequence ID" value="MBB6211221.1"/>
    <property type="molecule type" value="Genomic_DNA"/>
</dbReference>
<dbReference type="PANTHER" id="PTHR42943:SF13">
    <property type="entry name" value="GLUTATHIONE S-TRANSFERASE KAPPA-RELATED"/>
    <property type="match status" value="1"/>
</dbReference>
<dbReference type="InterPro" id="IPR051924">
    <property type="entry name" value="GST_Kappa/NadH"/>
</dbReference>
<feature type="domain" description="DSBA-like thioredoxin" evidence="3">
    <location>
        <begin position="10"/>
        <end position="199"/>
    </location>
</feature>